<evidence type="ECO:0000313" key="3">
    <source>
        <dbReference type="Proteomes" id="UP001165190"/>
    </source>
</evidence>
<evidence type="ECO:0000313" key="2">
    <source>
        <dbReference type="EMBL" id="GMI64458.1"/>
    </source>
</evidence>
<dbReference type="EMBL" id="BSYR01000003">
    <property type="protein sequence ID" value="GMI64458.1"/>
    <property type="molecule type" value="Genomic_DNA"/>
</dbReference>
<accession>A0A9W7LGT9</accession>
<organism evidence="2 3">
    <name type="scientific">Hibiscus trionum</name>
    <name type="common">Flower of an hour</name>
    <dbReference type="NCBI Taxonomy" id="183268"/>
    <lineage>
        <taxon>Eukaryota</taxon>
        <taxon>Viridiplantae</taxon>
        <taxon>Streptophyta</taxon>
        <taxon>Embryophyta</taxon>
        <taxon>Tracheophyta</taxon>
        <taxon>Spermatophyta</taxon>
        <taxon>Magnoliopsida</taxon>
        <taxon>eudicotyledons</taxon>
        <taxon>Gunneridae</taxon>
        <taxon>Pentapetalae</taxon>
        <taxon>rosids</taxon>
        <taxon>malvids</taxon>
        <taxon>Malvales</taxon>
        <taxon>Malvaceae</taxon>
        <taxon>Malvoideae</taxon>
        <taxon>Hibiscus</taxon>
    </lineage>
</organism>
<dbReference type="GO" id="GO:0004523">
    <property type="term" value="F:RNA-DNA hybrid ribonuclease activity"/>
    <property type="evidence" value="ECO:0007669"/>
    <property type="project" value="InterPro"/>
</dbReference>
<dbReference type="PANTHER" id="PTHR47723">
    <property type="entry name" value="OS05G0353850 PROTEIN"/>
    <property type="match status" value="1"/>
</dbReference>
<dbReference type="InterPro" id="IPR044730">
    <property type="entry name" value="RNase_H-like_dom_plant"/>
</dbReference>
<name>A0A9W7LGT9_HIBTR</name>
<dbReference type="GO" id="GO:0003676">
    <property type="term" value="F:nucleic acid binding"/>
    <property type="evidence" value="ECO:0007669"/>
    <property type="project" value="InterPro"/>
</dbReference>
<dbReference type="InterPro" id="IPR053151">
    <property type="entry name" value="RNase_H-like"/>
</dbReference>
<keyword evidence="3" id="KW-1185">Reference proteome</keyword>
<dbReference type="OrthoDB" id="1619883at2759"/>
<dbReference type="SUPFAM" id="SSF53098">
    <property type="entry name" value="Ribonuclease H-like"/>
    <property type="match status" value="1"/>
</dbReference>
<dbReference type="InterPro" id="IPR002156">
    <property type="entry name" value="RNaseH_domain"/>
</dbReference>
<dbReference type="Gene3D" id="3.30.420.10">
    <property type="entry name" value="Ribonuclease H-like superfamily/Ribonuclease H"/>
    <property type="match status" value="1"/>
</dbReference>
<sequence>MPPPPGALKFNVDASSQGSAGLAGIGGILRDDKGTVLGKFSKCIGRSDPTRAELMAIWEAGIFLSKSKWGDGRSITIESDSQLACKWVGGFVQVPTVFEDIVSKCRRALDKLGIHLVFVYREQNSAAHTLARSGVGRDQALVWEVG</sequence>
<reference evidence="2" key="1">
    <citation type="submission" date="2023-05" db="EMBL/GenBank/DDBJ databases">
        <title>Genome and transcriptome analyses reveal genes involved in the formation of fine ridges on petal epidermal cells in Hibiscus trionum.</title>
        <authorList>
            <person name="Koshimizu S."/>
            <person name="Masuda S."/>
            <person name="Ishii T."/>
            <person name="Shirasu K."/>
            <person name="Hoshino A."/>
            <person name="Arita M."/>
        </authorList>
    </citation>
    <scope>NUCLEOTIDE SEQUENCE</scope>
    <source>
        <strain evidence="2">Hamamatsu line</strain>
    </source>
</reference>
<dbReference type="PANTHER" id="PTHR47723:SF22">
    <property type="entry name" value="RNASE H TYPE-1 DOMAIN-CONTAINING PROTEIN"/>
    <property type="match status" value="1"/>
</dbReference>
<comment type="caution">
    <text evidence="2">The sequence shown here is derived from an EMBL/GenBank/DDBJ whole genome shotgun (WGS) entry which is preliminary data.</text>
</comment>
<dbReference type="InterPro" id="IPR036397">
    <property type="entry name" value="RNaseH_sf"/>
</dbReference>
<dbReference type="PROSITE" id="PS50879">
    <property type="entry name" value="RNASE_H_1"/>
    <property type="match status" value="1"/>
</dbReference>
<gene>
    <name evidence="2" type="ORF">HRI_000115100</name>
</gene>
<protein>
    <recommendedName>
        <fullName evidence="1">RNase H type-1 domain-containing protein</fullName>
    </recommendedName>
</protein>
<feature type="domain" description="RNase H type-1" evidence="1">
    <location>
        <begin position="4"/>
        <end position="136"/>
    </location>
</feature>
<dbReference type="Pfam" id="PF13456">
    <property type="entry name" value="RVT_3"/>
    <property type="match status" value="1"/>
</dbReference>
<dbReference type="Proteomes" id="UP001165190">
    <property type="component" value="Unassembled WGS sequence"/>
</dbReference>
<dbReference type="CDD" id="cd06222">
    <property type="entry name" value="RNase_H_like"/>
    <property type="match status" value="1"/>
</dbReference>
<proteinExistence type="predicted"/>
<evidence type="ECO:0000259" key="1">
    <source>
        <dbReference type="PROSITE" id="PS50879"/>
    </source>
</evidence>
<dbReference type="AlphaFoldDB" id="A0A9W7LGT9"/>
<dbReference type="InterPro" id="IPR012337">
    <property type="entry name" value="RNaseH-like_sf"/>
</dbReference>